<proteinExistence type="predicted"/>
<evidence type="ECO:0000313" key="3">
    <source>
        <dbReference type="Proteomes" id="UP001372338"/>
    </source>
</evidence>
<dbReference type="Proteomes" id="UP001372338">
    <property type="component" value="Unassembled WGS sequence"/>
</dbReference>
<organism evidence="2 3">
    <name type="scientific">Crotalaria pallida</name>
    <name type="common">Smooth rattlebox</name>
    <name type="synonym">Crotalaria striata</name>
    <dbReference type="NCBI Taxonomy" id="3830"/>
    <lineage>
        <taxon>Eukaryota</taxon>
        <taxon>Viridiplantae</taxon>
        <taxon>Streptophyta</taxon>
        <taxon>Embryophyta</taxon>
        <taxon>Tracheophyta</taxon>
        <taxon>Spermatophyta</taxon>
        <taxon>Magnoliopsida</taxon>
        <taxon>eudicotyledons</taxon>
        <taxon>Gunneridae</taxon>
        <taxon>Pentapetalae</taxon>
        <taxon>rosids</taxon>
        <taxon>fabids</taxon>
        <taxon>Fabales</taxon>
        <taxon>Fabaceae</taxon>
        <taxon>Papilionoideae</taxon>
        <taxon>50 kb inversion clade</taxon>
        <taxon>genistoids sensu lato</taxon>
        <taxon>core genistoids</taxon>
        <taxon>Crotalarieae</taxon>
        <taxon>Crotalaria</taxon>
    </lineage>
</organism>
<reference evidence="2 3" key="1">
    <citation type="submission" date="2024-01" db="EMBL/GenBank/DDBJ databases">
        <title>The genomes of 5 underutilized Papilionoideae crops provide insights into root nodulation and disease resistanc.</title>
        <authorList>
            <person name="Yuan L."/>
        </authorList>
    </citation>
    <scope>NUCLEOTIDE SEQUENCE [LARGE SCALE GENOMIC DNA]</scope>
    <source>
        <strain evidence="2">ZHUSHIDOU_FW_LH</strain>
        <tissue evidence="2">Leaf</tissue>
    </source>
</reference>
<evidence type="ECO:0000313" key="2">
    <source>
        <dbReference type="EMBL" id="KAK7236551.1"/>
    </source>
</evidence>
<dbReference type="AlphaFoldDB" id="A0AAN9DW09"/>
<gene>
    <name evidence="2" type="ORF">RIF29_45418</name>
</gene>
<comment type="caution">
    <text evidence="2">The sequence shown here is derived from an EMBL/GenBank/DDBJ whole genome shotgun (WGS) entry which is preliminary data.</text>
</comment>
<feature type="region of interest" description="Disordered" evidence="1">
    <location>
        <begin position="118"/>
        <end position="148"/>
    </location>
</feature>
<dbReference type="EMBL" id="JAYWIO010000036">
    <property type="protein sequence ID" value="KAK7236551.1"/>
    <property type="molecule type" value="Genomic_DNA"/>
</dbReference>
<keyword evidence="3" id="KW-1185">Reference proteome</keyword>
<accession>A0AAN9DW09</accession>
<name>A0AAN9DW09_CROPI</name>
<sequence>MGLSPPGRPKRKEWGAACSFRSNCFVSPYLIEGRLFDLIFYSYSSAFPFSTGLRSRSTDHNNEGILGFRSGTNSCRFRLRGKELKVAKGLFTLIFGLPALLLHSKIFCFRGLGVRLHPQSPSSMKEKSPKTKKRGYSPSAHSKASNDPPFPSHSYSIIYEFDYDLSIDLKQVTGLLSWAKTYKYSLRKEGRTPRLKFNLIRASPTLRSIYLIYSICGFPSAPRSD</sequence>
<evidence type="ECO:0000256" key="1">
    <source>
        <dbReference type="SAM" id="MobiDB-lite"/>
    </source>
</evidence>
<protein>
    <submittedName>
        <fullName evidence="2">Uncharacterized protein</fullName>
    </submittedName>
</protein>